<proteinExistence type="predicted"/>
<organism evidence="1 2">
    <name type="scientific">Streptomyces subrutilus</name>
    <dbReference type="NCBI Taxonomy" id="36818"/>
    <lineage>
        <taxon>Bacteria</taxon>
        <taxon>Bacillati</taxon>
        <taxon>Actinomycetota</taxon>
        <taxon>Actinomycetes</taxon>
        <taxon>Kitasatosporales</taxon>
        <taxon>Streptomycetaceae</taxon>
        <taxon>Streptomyces</taxon>
    </lineage>
</organism>
<evidence type="ECO:0000313" key="2">
    <source>
        <dbReference type="Proteomes" id="UP000634660"/>
    </source>
</evidence>
<dbReference type="RefSeq" id="WP_189829210.1">
    <property type="nucleotide sequence ID" value="NZ_BMVX01000048.1"/>
</dbReference>
<dbReference type="EMBL" id="BMVX01000048">
    <property type="protein sequence ID" value="GGZ98540.1"/>
    <property type="molecule type" value="Genomic_DNA"/>
</dbReference>
<gene>
    <name evidence="1" type="ORF">GCM10010371_67730</name>
</gene>
<sequence>MTTSQTGQIVATTYLTVLSTAFPRKAGESQERIAGHYDEKALATPTLAIGQIGFFIAPAVIGKRQPAASPADGQRG</sequence>
<reference evidence="1" key="1">
    <citation type="journal article" date="2014" name="Int. J. Syst. Evol. Microbiol.">
        <title>Complete genome sequence of Corynebacterium casei LMG S-19264T (=DSM 44701T), isolated from a smear-ripened cheese.</title>
        <authorList>
            <consortium name="US DOE Joint Genome Institute (JGI-PGF)"/>
            <person name="Walter F."/>
            <person name="Albersmeier A."/>
            <person name="Kalinowski J."/>
            <person name="Ruckert C."/>
        </authorList>
    </citation>
    <scope>NUCLEOTIDE SEQUENCE</scope>
    <source>
        <strain evidence="1">JCM 4834</strain>
    </source>
</reference>
<protein>
    <submittedName>
        <fullName evidence="1">Uncharacterized protein</fullName>
    </submittedName>
</protein>
<name>A0A918RGV5_9ACTN</name>
<reference evidence="1" key="2">
    <citation type="submission" date="2020-09" db="EMBL/GenBank/DDBJ databases">
        <authorList>
            <person name="Sun Q."/>
            <person name="Ohkuma M."/>
        </authorList>
    </citation>
    <scope>NUCLEOTIDE SEQUENCE</scope>
    <source>
        <strain evidence="1">JCM 4834</strain>
    </source>
</reference>
<dbReference type="Proteomes" id="UP000634660">
    <property type="component" value="Unassembled WGS sequence"/>
</dbReference>
<dbReference type="AlphaFoldDB" id="A0A918RGV5"/>
<evidence type="ECO:0000313" key="1">
    <source>
        <dbReference type="EMBL" id="GGZ98540.1"/>
    </source>
</evidence>
<accession>A0A918RGV5</accession>
<comment type="caution">
    <text evidence="1">The sequence shown here is derived from an EMBL/GenBank/DDBJ whole genome shotgun (WGS) entry which is preliminary data.</text>
</comment>